<dbReference type="EMBL" id="JAETXX010000009">
    <property type="protein sequence ID" value="MCF8715719.1"/>
    <property type="molecule type" value="Genomic_DNA"/>
</dbReference>
<feature type="domain" description="TonB-dependent transporter Oar-like beta-barrel" evidence="9">
    <location>
        <begin position="326"/>
        <end position="565"/>
    </location>
</feature>
<evidence type="ECO:0000259" key="8">
    <source>
        <dbReference type="Pfam" id="PF07715"/>
    </source>
</evidence>
<dbReference type="InterPro" id="IPR012910">
    <property type="entry name" value="Plug_dom"/>
</dbReference>
<name>A0ABS9J5M5_9FLAO</name>
<keyword evidence="11" id="KW-1185">Reference proteome</keyword>
<evidence type="ECO:0000256" key="5">
    <source>
        <dbReference type="ARBA" id="ARBA00023136"/>
    </source>
</evidence>
<gene>
    <name evidence="10" type="ORF">JM658_12860</name>
</gene>
<reference evidence="10 11" key="1">
    <citation type="submission" date="2021-01" db="EMBL/GenBank/DDBJ databases">
        <title>Genome sequencing of Joostella atrarenae M1-2 (= KCTC 23194).</title>
        <authorList>
            <person name="Zakaria M.R."/>
            <person name="Lam M.Q."/>
            <person name="Chong C.S."/>
        </authorList>
    </citation>
    <scope>NUCLEOTIDE SEQUENCE [LARGE SCALE GENOMIC DNA]</scope>
    <source>
        <strain evidence="10 11">M1-2</strain>
    </source>
</reference>
<dbReference type="RefSeq" id="WP_236959684.1">
    <property type="nucleotide sequence ID" value="NZ_JAETXX010000009.1"/>
</dbReference>
<evidence type="ECO:0000256" key="2">
    <source>
        <dbReference type="ARBA" id="ARBA00022448"/>
    </source>
</evidence>
<keyword evidence="6 7" id="KW-0998">Cell outer membrane</keyword>
<dbReference type="InterPro" id="IPR057601">
    <property type="entry name" value="Oar-like_b-barrel"/>
</dbReference>
<keyword evidence="3 7" id="KW-1134">Transmembrane beta strand</keyword>
<evidence type="ECO:0000256" key="6">
    <source>
        <dbReference type="ARBA" id="ARBA00023237"/>
    </source>
</evidence>
<proteinExistence type="inferred from homology"/>
<comment type="subcellular location">
    <subcellularLocation>
        <location evidence="1 7">Cell outer membrane</location>
        <topology evidence="1 7">Multi-pass membrane protein</topology>
    </subcellularLocation>
</comment>
<feature type="domain" description="TonB-dependent transporter Oar-like beta-barrel" evidence="9">
    <location>
        <begin position="570"/>
        <end position="979"/>
    </location>
</feature>
<keyword evidence="4 7" id="KW-0812">Transmembrane</keyword>
<comment type="similarity">
    <text evidence="7">Belongs to the TonB-dependent receptor family.</text>
</comment>
<evidence type="ECO:0000256" key="7">
    <source>
        <dbReference type="PROSITE-ProRule" id="PRU01360"/>
    </source>
</evidence>
<evidence type="ECO:0000256" key="3">
    <source>
        <dbReference type="ARBA" id="ARBA00022452"/>
    </source>
</evidence>
<dbReference type="PANTHER" id="PTHR30069">
    <property type="entry name" value="TONB-DEPENDENT OUTER MEMBRANE RECEPTOR"/>
    <property type="match status" value="1"/>
</dbReference>
<dbReference type="PANTHER" id="PTHR30069:SF46">
    <property type="entry name" value="OAR PROTEIN"/>
    <property type="match status" value="1"/>
</dbReference>
<comment type="caution">
    <text evidence="10">The sequence shown here is derived from an EMBL/GenBank/DDBJ whole genome shotgun (WGS) entry which is preliminary data.</text>
</comment>
<dbReference type="InterPro" id="IPR037066">
    <property type="entry name" value="Plug_dom_sf"/>
</dbReference>
<dbReference type="PROSITE" id="PS52016">
    <property type="entry name" value="TONB_DEPENDENT_REC_3"/>
    <property type="match status" value="1"/>
</dbReference>
<protein>
    <submittedName>
        <fullName evidence="10">TonB-dependent receptor</fullName>
    </submittedName>
</protein>
<dbReference type="InterPro" id="IPR036942">
    <property type="entry name" value="Beta-barrel_TonB_sf"/>
</dbReference>
<feature type="domain" description="TonB-dependent receptor plug" evidence="8">
    <location>
        <begin position="138"/>
        <end position="228"/>
    </location>
</feature>
<evidence type="ECO:0000313" key="10">
    <source>
        <dbReference type="EMBL" id="MCF8715719.1"/>
    </source>
</evidence>
<evidence type="ECO:0000259" key="9">
    <source>
        <dbReference type="Pfam" id="PF25183"/>
    </source>
</evidence>
<keyword evidence="5 7" id="KW-0472">Membrane</keyword>
<dbReference type="Proteomes" id="UP000829517">
    <property type="component" value="Unassembled WGS sequence"/>
</dbReference>
<accession>A0ABS9J5M5</accession>
<evidence type="ECO:0000256" key="4">
    <source>
        <dbReference type="ARBA" id="ARBA00022692"/>
    </source>
</evidence>
<evidence type="ECO:0000313" key="11">
    <source>
        <dbReference type="Proteomes" id="UP000829517"/>
    </source>
</evidence>
<dbReference type="Gene3D" id="2.170.130.10">
    <property type="entry name" value="TonB-dependent receptor, plug domain"/>
    <property type="match status" value="1"/>
</dbReference>
<keyword evidence="2 7" id="KW-0813">Transport</keyword>
<dbReference type="Pfam" id="PF07715">
    <property type="entry name" value="Plug"/>
    <property type="match status" value="1"/>
</dbReference>
<dbReference type="Gene3D" id="2.40.170.20">
    <property type="entry name" value="TonB-dependent receptor, beta-barrel domain"/>
    <property type="match status" value="1"/>
</dbReference>
<dbReference type="Pfam" id="PF25183">
    <property type="entry name" value="OMP_b-brl_4"/>
    <property type="match status" value="3"/>
</dbReference>
<feature type="domain" description="TonB-dependent transporter Oar-like beta-barrel" evidence="9">
    <location>
        <begin position="237"/>
        <end position="309"/>
    </location>
</feature>
<dbReference type="SUPFAM" id="SSF56935">
    <property type="entry name" value="Porins"/>
    <property type="match status" value="1"/>
</dbReference>
<keyword evidence="10" id="KW-0675">Receptor</keyword>
<organism evidence="10 11">
    <name type="scientific">Joostella atrarenae</name>
    <dbReference type="NCBI Taxonomy" id="679257"/>
    <lineage>
        <taxon>Bacteria</taxon>
        <taxon>Pseudomonadati</taxon>
        <taxon>Bacteroidota</taxon>
        <taxon>Flavobacteriia</taxon>
        <taxon>Flavobacteriales</taxon>
        <taxon>Flavobacteriaceae</taxon>
        <taxon>Joostella</taxon>
    </lineage>
</organism>
<evidence type="ECO:0000256" key="1">
    <source>
        <dbReference type="ARBA" id="ARBA00004571"/>
    </source>
</evidence>
<dbReference type="InterPro" id="IPR039426">
    <property type="entry name" value="TonB-dep_rcpt-like"/>
</dbReference>
<sequence>MKNLLFWGMLFITISAFSQQDITVSVIDIQSNIPVSGVEVVLSNQSQGITLKDLSNTQGKVVFRGIPSLNDYQVYFTGNGDYAGASIDNIDIRSNQNANLLLPLDTSIANEQQLDEVVLYNSTSAKINRRDAEVSFELKAEEITEIPVEGRDITRVLYRLPNVTQATGFYPEAPNVSINGANPLFTSYTIDGMDNNERFLGGQRFNIPAGFVKDVSVFTSNYSAEYGLTGNGVIDITTKSGSNDLAGEVFFVTRPGPVIDGESPYAQRDLSGNQVKNGFARYQTGVGIGGAIVKDKTFYYFNFEHTTDIKDNLLNVDDLGVNETIRGNNNFDYFSVKLDQLWSRNFRSSLRANVGVVGIESQGGGLEGGVTFPSAGFKQVRNSLNLALKNAYKFGGISAETNFQYSRFRWDYSDAKNPNQSQVTLRNPSDETIGIIGNPGGTFNEIENTFQFQQKFKYYIDNHTIKAGVNFISGDHKLFGGGNPVGNYVVDLTQSQINNLAASGVGGSLDINDIPNDVEVVNYSVELRPNSFGETQNITSFYMEDLWSVSEKLNFTFGLRYDYDNLSKGGGNKGDYNNLAPRFNFNYELTSNSIIRGGYAIAYDKINYAIYSDALQQNTTSDAYKQQIQAFIDQGILPADTDINAVTYDGNLSANITGVDYLQGPPASELEGQRETAFSNERRILNPNGYDNPYSHQISLGYQLQVADDKLFFVDLFHNRGVDLFRIKNLNAAEEFPIDENFTVEDVRTPAEADATRPVPIIDGEGIINGQSVSGVARNVVMTESKGKSRYYAMSLNLQKVRGEDNYSYRINYTLSSLENNTEDINFRPQDANNYGAEWGPSINDRRHNINGIFNFYPFKGSTITLASLLQSGQPINRIPDALIYGTTDLNGDGSAFGDSYVGNSDRSPGEARNDDRLPWSFNFDLGLQHQFKLGSNKLELRADVFNVFNVENLSGYSNNATQSNQIQVGPASSRRFVQKNAGPPRQFQFGVRYLF</sequence>